<protein>
    <submittedName>
        <fullName evidence="2">Uncharacterized protein</fullName>
    </submittedName>
</protein>
<organism evidence="2 3">
    <name type="scientific">Magnetofaba australis IT-1</name>
    <dbReference type="NCBI Taxonomy" id="1434232"/>
    <lineage>
        <taxon>Bacteria</taxon>
        <taxon>Pseudomonadati</taxon>
        <taxon>Pseudomonadota</taxon>
        <taxon>Magnetococcia</taxon>
        <taxon>Magnetococcales</taxon>
        <taxon>Magnetococcaceae</taxon>
        <taxon>Magnetofaba</taxon>
    </lineage>
</organism>
<comment type="caution">
    <text evidence="2">The sequence shown here is derived from an EMBL/GenBank/DDBJ whole genome shotgun (WGS) entry which is preliminary data.</text>
</comment>
<feature type="region of interest" description="Disordered" evidence="1">
    <location>
        <begin position="1"/>
        <end position="30"/>
    </location>
</feature>
<dbReference type="Gene3D" id="3.30.420.10">
    <property type="entry name" value="Ribonuclease H-like superfamily/Ribonuclease H"/>
    <property type="match status" value="1"/>
</dbReference>
<proteinExistence type="predicted"/>
<dbReference type="STRING" id="1434232.MAIT1_05308"/>
<dbReference type="AlphaFoldDB" id="A0A1Y2K4Y7"/>
<name>A0A1Y2K4Y7_9PROT</name>
<evidence type="ECO:0000313" key="2">
    <source>
        <dbReference type="EMBL" id="OSM04468.1"/>
    </source>
</evidence>
<keyword evidence="3" id="KW-1185">Reference proteome</keyword>
<evidence type="ECO:0000313" key="3">
    <source>
        <dbReference type="Proteomes" id="UP000194003"/>
    </source>
</evidence>
<dbReference type="EMBL" id="LVJN01000019">
    <property type="protein sequence ID" value="OSM04468.1"/>
    <property type="molecule type" value="Genomic_DNA"/>
</dbReference>
<sequence>MGGGQRRALPGRAGGDDKKHATGKGNASKAQVIHAMKRLGHTPADDNEADALALLHWAIAQEVAS</sequence>
<dbReference type="SUPFAM" id="SSF53098">
    <property type="entry name" value="Ribonuclease H-like"/>
    <property type="match status" value="1"/>
</dbReference>
<dbReference type="InterPro" id="IPR012337">
    <property type="entry name" value="RNaseH-like_sf"/>
</dbReference>
<dbReference type="InterPro" id="IPR036397">
    <property type="entry name" value="RNaseH_sf"/>
</dbReference>
<dbReference type="Proteomes" id="UP000194003">
    <property type="component" value="Unassembled WGS sequence"/>
</dbReference>
<evidence type="ECO:0000256" key="1">
    <source>
        <dbReference type="SAM" id="MobiDB-lite"/>
    </source>
</evidence>
<reference evidence="2 3" key="1">
    <citation type="journal article" date="2016" name="BMC Genomics">
        <title>Combined genomic and structural analyses of a cultured magnetotactic bacterium reveals its niche adaptation to a dynamic environment.</title>
        <authorList>
            <person name="Araujo A.C."/>
            <person name="Morillo V."/>
            <person name="Cypriano J."/>
            <person name="Teixeira L.C."/>
            <person name="Leao P."/>
            <person name="Lyra S."/>
            <person name="Almeida L.G."/>
            <person name="Bazylinski D.A."/>
            <person name="Vasconcellos A.T."/>
            <person name="Abreu F."/>
            <person name="Lins U."/>
        </authorList>
    </citation>
    <scope>NUCLEOTIDE SEQUENCE [LARGE SCALE GENOMIC DNA]</scope>
    <source>
        <strain evidence="2 3">IT-1</strain>
    </source>
</reference>
<dbReference type="GO" id="GO:0003676">
    <property type="term" value="F:nucleic acid binding"/>
    <property type="evidence" value="ECO:0007669"/>
    <property type="project" value="InterPro"/>
</dbReference>
<gene>
    <name evidence="2" type="ORF">MAIT1_05308</name>
</gene>
<accession>A0A1Y2K4Y7</accession>